<evidence type="ECO:0000256" key="1">
    <source>
        <dbReference type="SAM" id="SignalP"/>
    </source>
</evidence>
<evidence type="ECO:0000313" key="2">
    <source>
        <dbReference type="EMBL" id="RCH43704.1"/>
    </source>
</evidence>
<dbReference type="EMBL" id="PSQG01000012">
    <property type="protein sequence ID" value="RCH43704.1"/>
    <property type="molecule type" value="Genomic_DNA"/>
</dbReference>
<name>A0A367G122_9FIRM</name>
<feature type="signal peptide" evidence="1">
    <location>
        <begin position="1"/>
        <end position="23"/>
    </location>
</feature>
<evidence type="ECO:0008006" key="4">
    <source>
        <dbReference type="Google" id="ProtNLM"/>
    </source>
</evidence>
<organism evidence="2 3">
    <name type="scientific">Blautia obeum</name>
    <dbReference type="NCBI Taxonomy" id="40520"/>
    <lineage>
        <taxon>Bacteria</taxon>
        <taxon>Bacillati</taxon>
        <taxon>Bacillota</taxon>
        <taxon>Clostridia</taxon>
        <taxon>Lachnospirales</taxon>
        <taxon>Lachnospiraceae</taxon>
        <taxon>Blautia</taxon>
    </lineage>
</organism>
<dbReference type="RefSeq" id="WP_114002218.1">
    <property type="nucleotide sequence ID" value="NZ_PSQG01000012.1"/>
</dbReference>
<comment type="caution">
    <text evidence="2">The sequence shown here is derived from an EMBL/GenBank/DDBJ whole genome shotgun (WGS) entry which is preliminary data.</text>
</comment>
<keyword evidence="1" id="KW-0732">Signal</keyword>
<proteinExistence type="predicted"/>
<dbReference type="AlphaFoldDB" id="A0A367G122"/>
<reference evidence="2 3" key="1">
    <citation type="submission" date="2018-02" db="EMBL/GenBank/DDBJ databases">
        <title>Complete genome sequencing of Faecalibacterium prausnitzii strains isolated from the human gut.</title>
        <authorList>
            <person name="Fitzgerald B.C."/>
            <person name="Shkoporov A.N."/>
            <person name="Ross P.R."/>
            <person name="Hill C."/>
        </authorList>
    </citation>
    <scope>NUCLEOTIDE SEQUENCE [LARGE SCALE GENOMIC DNA]</scope>
    <source>
        <strain evidence="2 3">APC942/31-1</strain>
    </source>
</reference>
<sequence>MKKKVFITAIIVIIMLFPCSVSATGFDTKDITIYAAGTYDEDIAPILFEWNELLYKGFINKQGELLFYVEWNYENDYDQESWKAFDWDFEELNSTTFEGGYSWFEKGDKRYIINTEGKIVSSYNRQDVLCTGAGYTWIVTENETAWDNPGGYSFILYKPNGKVETSLDFDFNNYEDWEVDELREELEDYEFHYFGQGVFGTKYNDKLYFTNSQKWVDYDDADTFWESKIKFDGNKYAVLKFDDDENGTYVTFIDKDGVLQRIDIPEIDIYYYRLQGISENYMLFSSDDVFYYFNIQEKSLHRYNGKFKDYVYTYMTYIHGEINNNYLAFTMSGADQKEYVALINCDTLEEYGPIYIKDRDSFSLKQDILVIENDTETQLLDLQGNILSLYDNEKNVRYVRNGVVVCMPENKGWPEYYHYDGTKLFEKYDFSNPTDLGSAVK</sequence>
<accession>A0A367G122</accession>
<dbReference type="Proteomes" id="UP000253208">
    <property type="component" value="Unassembled WGS sequence"/>
</dbReference>
<evidence type="ECO:0000313" key="3">
    <source>
        <dbReference type="Proteomes" id="UP000253208"/>
    </source>
</evidence>
<protein>
    <recommendedName>
        <fullName evidence="4">WG repeat-containing protein</fullName>
    </recommendedName>
</protein>
<feature type="chain" id="PRO_5016834175" description="WG repeat-containing protein" evidence="1">
    <location>
        <begin position="24"/>
        <end position="441"/>
    </location>
</feature>
<gene>
    <name evidence="2" type="ORF">C4886_09855</name>
</gene>